<feature type="region of interest" description="Disordered" evidence="1">
    <location>
        <begin position="79"/>
        <end position="126"/>
    </location>
</feature>
<keyword evidence="3" id="KW-1185">Reference proteome</keyword>
<feature type="compositionally biased region" description="Low complexity" evidence="1">
    <location>
        <begin position="117"/>
        <end position="126"/>
    </location>
</feature>
<organism evidence="2 3">
    <name type="scientific">Angustibacter aerolatus</name>
    <dbReference type="NCBI Taxonomy" id="1162965"/>
    <lineage>
        <taxon>Bacteria</taxon>
        <taxon>Bacillati</taxon>
        <taxon>Actinomycetota</taxon>
        <taxon>Actinomycetes</taxon>
        <taxon>Kineosporiales</taxon>
        <taxon>Kineosporiaceae</taxon>
    </lineage>
</organism>
<comment type="caution">
    <text evidence="2">The sequence shown here is derived from an EMBL/GenBank/DDBJ whole genome shotgun (WGS) entry which is preliminary data.</text>
</comment>
<proteinExistence type="predicted"/>
<dbReference type="EMBL" id="BSUZ01000001">
    <property type="protein sequence ID" value="GMA89212.1"/>
    <property type="molecule type" value="Genomic_DNA"/>
</dbReference>
<reference evidence="3" key="1">
    <citation type="journal article" date="2019" name="Int. J. Syst. Evol. Microbiol.">
        <title>The Global Catalogue of Microorganisms (GCM) 10K type strain sequencing project: providing services to taxonomists for standard genome sequencing and annotation.</title>
        <authorList>
            <consortium name="The Broad Institute Genomics Platform"/>
            <consortium name="The Broad Institute Genome Sequencing Center for Infectious Disease"/>
            <person name="Wu L."/>
            <person name="Ma J."/>
        </authorList>
    </citation>
    <scope>NUCLEOTIDE SEQUENCE [LARGE SCALE GENOMIC DNA]</scope>
    <source>
        <strain evidence="3">NBRC 108730</strain>
    </source>
</reference>
<accession>A0ABQ6JN81</accession>
<evidence type="ECO:0000256" key="1">
    <source>
        <dbReference type="SAM" id="MobiDB-lite"/>
    </source>
</evidence>
<protein>
    <submittedName>
        <fullName evidence="2">Uncharacterized protein</fullName>
    </submittedName>
</protein>
<name>A0ABQ6JN81_9ACTN</name>
<dbReference type="Proteomes" id="UP001157017">
    <property type="component" value="Unassembled WGS sequence"/>
</dbReference>
<sequence>MPGAAAYLGGDRSRPTRDQVVAVHVLTHETRHVAGVTTENAAECGAVQRDAVTARLLGATAEQAVALARSHWTTTYPRMPDAYRDGGCAPGARWTSTWPRRPGRRSADDEPDGPGGRHQQPGGQAR</sequence>
<evidence type="ECO:0000313" key="2">
    <source>
        <dbReference type="EMBL" id="GMA89212.1"/>
    </source>
</evidence>
<gene>
    <name evidence="2" type="ORF">GCM10025868_44620</name>
</gene>
<evidence type="ECO:0000313" key="3">
    <source>
        <dbReference type="Proteomes" id="UP001157017"/>
    </source>
</evidence>